<gene>
    <name evidence="2" type="ORF">FYJ29_07835</name>
</gene>
<reference evidence="2 3" key="1">
    <citation type="submission" date="2019-08" db="EMBL/GenBank/DDBJ databases">
        <title>In-depth cultivation of the pig gut microbiome towards novel bacterial diversity and tailored functional studies.</title>
        <authorList>
            <person name="Wylensek D."/>
            <person name="Hitch T.C.A."/>
            <person name="Clavel T."/>
        </authorList>
    </citation>
    <scope>NUCLEOTIDE SEQUENCE [LARGE SCALE GENOMIC DNA]</scope>
    <source>
        <strain evidence="2 3">Oil-RF-744-WCA-WT-10</strain>
    </source>
</reference>
<comment type="caution">
    <text evidence="2">The sequence shown here is derived from an EMBL/GenBank/DDBJ whole genome shotgun (WGS) entry which is preliminary data.</text>
</comment>
<dbReference type="Proteomes" id="UP000483362">
    <property type="component" value="Unassembled WGS sequence"/>
</dbReference>
<dbReference type="AlphaFoldDB" id="A0A6L5XEU4"/>
<sequence length="71" mass="8178">MEKKNERLQSLLDRSRNGKNATSDDYKALQDEVARLKGELKREKLRADFYEEMVAFGNDVCGIDLKKLGTK</sequence>
<feature type="region of interest" description="Disordered" evidence="1">
    <location>
        <begin position="1"/>
        <end position="25"/>
    </location>
</feature>
<accession>A0A6L5XEU4</accession>
<evidence type="ECO:0000313" key="2">
    <source>
        <dbReference type="EMBL" id="MSS17664.1"/>
    </source>
</evidence>
<organism evidence="2 3">
    <name type="scientific">Sodaliphilus pleomorphus</name>
    <dbReference type="NCBI Taxonomy" id="2606626"/>
    <lineage>
        <taxon>Bacteria</taxon>
        <taxon>Pseudomonadati</taxon>
        <taxon>Bacteroidota</taxon>
        <taxon>Bacteroidia</taxon>
        <taxon>Bacteroidales</taxon>
        <taxon>Muribaculaceae</taxon>
        <taxon>Sodaliphilus</taxon>
    </lineage>
</organism>
<dbReference type="RefSeq" id="WP_154327745.1">
    <property type="nucleotide sequence ID" value="NZ_CP045696.1"/>
</dbReference>
<keyword evidence="3" id="KW-1185">Reference proteome</keyword>
<name>A0A6L5XEU4_9BACT</name>
<dbReference type="EMBL" id="VULT01000011">
    <property type="protein sequence ID" value="MSS17664.1"/>
    <property type="molecule type" value="Genomic_DNA"/>
</dbReference>
<proteinExistence type="predicted"/>
<protein>
    <submittedName>
        <fullName evidence="2">Uncharacterized protein</fullName>
    </submittedName>
</protein>
<evidence type="ECO:0000313" key="3">
    <source>
        <dbReference type="Proteomes" id="UP000483362"/>
    </source>
</evidence>
<evidence type="ECO:0000256" key="1">
    <source>
        <dbReference type="SAM" id="MobiDB-lite"/>
    </source>
</evidence>